<keyword evidence="2" id="KW-0604">Photosystem II</keyword>
<keyword evidence="1" id="KW-0602">Photosynthesis</keyword>
<organism evidence="4 5">
    <name type="scientific">Streptomyces violascens</name>
    <dbReference type="NCBI Taxonomy" id="67381"/>
    <lineage>
        <taxon>Bacteria</taxon>
        <taxon>Bacillati</taxon>
        <taxon>Actinomycetota</taxon>
        <taxon>Actinomycetes</taxon>
        <taxon>Kitasatosporales</taxon>
        <taxon>Streptomycetaceae</taxon>
        <taxon>Streptomyces</taxon>
    </lineage>
</organism>
<evidence type="ECO:0000313" key="4">
    <source>
        <dbReference type="EMBL" id="GHI39337.1"/>
    </source>
</evidence>
<protein>
    <submittedName>
        <fullName evidence="4">Nucleotide-diphosphate-sugar epimerase</fullName>
    </submittedName>
</protein>
<accession>A0ABQ3QPY6</accession>
<evidence type="ECO:0000256" key="1">
    <source>
        <dbReference type="ARBA" id="ARBA00022531"/>
    </source>
</evidence>
<dbReference type="Proteomes" id="UP001050808">
    <property type="component" value="Unassembled WGS sequence"/>
</dbReference>
<dbReference type="SUPFAM" id="SSF51735">
    <property type="entry name" value="NAD(P)-binding Rossmann-fold domains"/>
    <property type="match status" value="1"/>
</dbReference>
<evidence type="ECO:0000259" key="3">
    <source>
        <dbReference type="Pfam" id="PF13460"/>
    </source>
</evidence>
<gene>
    <name evidence="4" type="ORF">Sviol_37450</name>
</gene>
<dbReference type="PANTHER" id="PTHR47128:SF2">
    <property type="entry name" value="PROTEIN HIGH CHLOROPHYLL FLUORESCENCE PHENOTYPE 244, CHLOROPLASTIC"/>
    <property type="match status" value="1"/>
</dbReference>
<feature type="domain" description="NAD(P)-binding" evidence="3">
    <location>
        <begin position="38"/>
        <end position="165"/>
    </location>
</feature>
<dbReference type="InterPro" id="IPR044256">
    <property type="entry name" value="HCF244-like"/>
</dbReference>
<dbReference type="Gene3D" id="3.40.50.720">
    <property type="entry name" value="NAD(P)-binding Rossmann-like Domain"/>
    <property type="match status" value="1"/>
</dbReference>
<keyword evidence="5" id="KW-1185">Reference proteome</keyword>
<comment type="caution">
    <text evidence="4">The sequence shown here is derived from an EMBL/GenBank/DDBJ whole genome shotgun (WGS) entry which is preliminary data.</text>
</comment>
<name>A0ABQ3QPY6_9ACTN</name>
<evidence type="ECO:0000313" key="5">
    <source>
        <dbReference type="Proteomes" id="UP001050808"/>
    </source>
</evidence>
<evidence type="ECO:0000256" key="2">
    <source>
        <dbReference type="ARBA" id="ARBA00023276"/>
    </source>
</evidence>
<dbReference type="PANTHER" id="PTHR47128">
    <property type="match status" value="1"/>
</dbReference>
<dbReference type="InterPro" id="IPR036291">
    <property type="entry name" value="NAD(P)-bd_dom_sf"/>
</dbReference>
<dbReference type="InterPro" id="IPR016040">
    <property type="entry name" value="NAD(P)-bd_dom"/>
</dbReference>
<dbReference type="RefSeq" id="WP_226598975.1">
    <property type="nucleotide sequence ID" value="NZ_BMUA01000014.1"/>
</dbReference>
<proteinExistence type="predicted"/>
<dbReference type="EMBL" id="BNDY01000012">
    <property type="protein sequence ID" value="GHI39337.1"/>
    <property type="molecule type" value="Genomic_DNA"/>
</dbReference>
<sequence length="286" mass="29964">MAGLSRPLGMDHIETHHIDANHTHDADGTDALHIAVAGGTGTLGRHVVDELRARGHNVRVLSRSSAEYPVDLSTGEGLEAALAGCDVVVDAANSVSPRTMRATLVDGTKHLVAAERAAGVGHHVCVSIVGCDRVPMPYYKVKVAQEDAVMAGPVPWTIVRATQFHELIAGVFTATVRARVLLASRNVIMQPMAAVEAARAVADAAEAAPRHGRIEAAGPERTDLHTLAATWRATTARRAALLPAPIPGRMGRALRAGHLASTHPDAQGVVGFAEWLGERSQGGHGS</sequence>
<dbReference type="Pfam" id="PF13460">
    <property type="entry name" value="NAD_binding_10"/>
    <property type="match status" value="1"/>
</dbReference>
<reference evidence="4" key="1">
    <citation type="submission" date="2024-05" db="EMBL/GenBank/DDBJ databases">
        <title>Whole genome shotgun sequence of Streptomyces violascens NBRC 12920.</title>
        <authorList>
            <person name="Komaki H."/>
            <person name="Tamura T."/>
        </authorList>
    </citation>
    <scope>NUCLEOTIDE SEQUENCE</scope>
    <source>
        <strain evidence="4">NBRC 12920</strain>
    </source>
</reference>